<dbReference type="Proteomes" id="UP000717328">
    <property type="component" value="Unassembled WGS sequence"/>
</dbReference>
<comment type="caution">
    <text evidence="1">The sequence shown here is derived from an EMBL/GenBank/DDBJ whole genome shotgun (WGS) entry which is preliminary data.</text>
</comment>
<gene>
    <name evidence="1" type="ORF">H0H81_012275</name>
</gene>
<reference evidence="1" key="2">
    <citation type="submission" date="2021-10" db="EMBL/GenBank/DDBJ databases">
        <title>Phylogenomics reveals ancestral predisposition of the termite-cultivated fungus Termitomyces towards a domesticated lifestyle.</title>
        <authorList>
            <person name="Auxier B."/>
            <person name="Grum-Grzhimaylo A."/>
            <person name="Cardenas M.E."/>
            <person name="Lodge J.D."/>
            <person name="Laessoe T."/>
            <person name="Pedersen O."/>
            <person name="Smith M.E."/>
            <person name="Kuyper T.W."/>
            <person name="Franco-Molano E.A."/>
            <person name="Baroni T.J."/>
            <person name="Aanen D.K."/>
        </authorList>
    </citation>
    <scope>NUCLEOTIDE SEQUENCE</scope>
    <source>
        <strain evidence="1">D49</strain>
    </source>
</reference>
<proteinExistence type="predicted"/>
<evidence type="ECO:0000313" key="2">
    <source>
        <dbReference type="Proteomes" id="UP000717328"/>
    </source>
</evidence>
<protein>
    <submittedName>
        <fullName evidence="1">Uncharacterized protein</fullName>
    </submittedName>
</protein>
<sequence>MPIHAASFPLTLLRPGDGTSAVFGSLSMMFPHLRELDRSEGSEDQYTRPRIMDLFTSSST</sequence>
<keyword evidence="2" id="KW-1185">Reference proteome</keyword>
<accession>A0A9P7FNH2</accession>
<evidence type="ECO:0000313" key="1">
    <source>
        <dbReference type="EMBL" id="KAG5635153.1"/>
    </source>
</evidence>
<organism evidence="1 2">
    <name type="scientific">Sphagnurus paluster</name>
    <dbReference type="NCBI Taxonomy" id="117069"/>
    <lineage>
        <taxon>Eukaryota</taxon>
        <taxon>Fungi</taxon>
        <taxon>Dikarya</taxon>
        <taxon>Basidiomycota</taxon>
        <taxon>Agaricomycotina</taxon>
        <taxon>Agaricomycetes</taxon>
        <taxon>Agaricomycetidae</taxon>
        <taxon>Agaricales</taxon>
        <taxon>Tricholomatineae</taxon>
        <taxon>Lyophyllaceae</taxon>
        <taxon>Sphagnurus</taxon>
    </lineage>
</organism>
<reference evidence="1" key="1">
    <citation type="submission" date="2021-02" db="EMBL/GenBank/DDBJ databases">
        <authorList>
            <person name="Nieuwenhuis M."/>
            <person name="Van De Peppel L.J.J."/>
        </authorList>
    </citation>
    <scope>NUCLEOTIDE SEQUENCE</scope>
    <source>
        <strain evidence="1">D49</strain>
    </source>
</reference>
<name>A0A9P7FNH2_9AGAR</name>
<dbReference type="EMBL" id="JABCKI010006164">
    <property type="protein sequence ID" value="KAG5635153.1"/>
    <property type="molecule type" value="Genomic_DNA"/>
</dbReference>
<dbReference type="AlphaFoldDB" id="A0A9P7FNH2"/>